<gene>
    <name evidence="5" type="primary">rplX</name>
    <name evidence="8" type="ORF">A2538_00530</name>
</gene>
<feature type="domain" description="KOW" evidence="7">
    <location>
        <begin position="2"/>
        <end position="29"/>
    </location>
</feature>
<dbReference type="Pfam" id="PF00467">
    <property type="entry name" value="KOW"/>
    <property type="match status" value="1"/>
</dbReference>
<evidence type="ECO:0000259" key="7">
    <source>
        <dbReference type="SMART" id="SM00739"/>
    </source>
</evidence>
<evidence type="ECO:0000256" key="1">
    <source>
        <dbReference type="ARBA" id="ARBA00010618"/>
    </source>
</evidence>
<dbReference type="PROSITE" id="PS01108">
    <property type="entry name" value="RIBOSOMAL_L24"/>
    <property type="match status" value="1"/>
</dbReference>
<dbReference type="Gene3D" id="2.30.30.30">
    <property type="match status" value="1"/>
</dbReference>
<dbReference type="GO" id="GO:1990904">
    <property type="term" value="C:ribonucleoprotein complex"/>
    <property type="evidence" value="ECO:0007669"/>
    <property type="project" value="UniProtKB-KW"/>
</dbReference>
<evidence type="ECO:0000313" key="9">
    <source>
        <dbReference type="Proteomes" id="UP000178254"/>
    </source>
</evidence>
<name>A0A1F6PBZ0_9BACT</name>
<dbReference type="CDD" id="cd06089">
    <property type="entry name" value="KOW_RPL26"/>
    <property type="match status" value="1"/>
</dbReference>
<dbReference type="InterPro" id="IPR041988">
    <property type="entry name" value="Ribosomal_uL24_KOW"/>
</dbReference>
<dbReference type="NCBIfam" id="TIGR01079">
    <property type="entry name" value="rplX_bact"/>
    <property type="match status" value="1"/>
</dbReference>
<dbReference type="GO" id="GO:0003735">
    <property type="term" value="F:structural constituent of ribosome"/>
    <property type="evidence" value="ECO:0007669"/>
    <property type="project" value="InterPro"/>
</dbReference>
<accession>A0A1F6PBZ0</accession>
<evidence type="ECO:0000256" key="2">
    <source>
        <dbReference type="ARBA" id="ARBA00022980"/>
    </source>
</evidence>
<dbReference type="STRING" id="1798709.A2538_00530"/>
<organism evidence="8 9">
    <name type="scientific">Candidatus Magasanikbacteria bacterium RIFOXYD2_FULL_41_14</name>
    <dbReference type="NCBI Taxonomy" id="1798709"/>
    <lineage>
        <taxon>Bacteria</taxon>
        <taxon>Candidatus Magasanikiibacteriota</taxon>
    </lineage>
</organism>
<comment type="subunit">
    <text evidence="5">Part of the 50S ribosomal subunit.</text>
</comment>
<sequence>MKIKVNDKVRVLTGKNKGKEGKVIQVFSTEGKVVVEGVNIMKKHLKTRKEGQKGQVIELAAPLATAKVMLICPKCNRPMRVAYKIEAGNKKRVCRLCKEFIE</sequence>
<dbReference type="Proteomes" id="UP000178254">
    <property type="component" value="Unassembled WGS sequence"/>
</dbReference>
<evidence type="ECO:0000313" key="8">
    <source>
        <dbReference type="EMBL" id="OGH93676.1"/>
    </source>
</evidence>
<dbReference type="InterPro" id="IPR005825">
    <property type="entry name" value="Ribosomal_uL24_CS"/>
</dbReference>
<proteinExistence type="inferred from homology"/>
<keyword evidence="5" id="KW-0699">rRNA-binding</keyword>
<dbReference type="GO" id="GO:0019843">
    <property type="term" value="F:rRNA binding"/>
    <property type="evidence" value="ECO:0007669"/>
    <property type="project" value="UniProtKB-UniRule"/>
</dbReference>
<dbReference type="InterPro" id="IPR005824">
    <property type="entry name" value="KOW"/>
</dbReference>
<dbReference type="HAMAP" id="MF_01326_B">
    <property type="entry name" value="Ribosomal_uL24_B"/>
    <property type="match status" value="1"/>
</dbReference>
<dbReference type="Pfam" id="PF17136">
    <property type="entry name" value="ribosomal_L24"/>
    <property type="match status" value="1"/>
</dbReference>
<dbReference type="SUPFAM" id="SSF50104">
    <property type="entry name" value="Translation proteins SH3-like domain"/>
    <property type="match status" value="1"/>
</dbReference>
<keyword evidence="3 5" id="KW-0687">Ribonucleoprotein</keyword>
<evidence type="ECO:0000256" key="4">
    <source>
        <dbReference type="ARBA" id="ARBA00035206"/>
    </source>
</evidence>
<comment type="function">
    <text evidence="5">One of two assembly initiator proteins, it binds directly to the 5'-end of the 23S rRNA, where it nucleates assembly of the 50S subunit.</text>
</comment>
<comment type="similarity">
    <text evidence="1 5 6">Belongs to the universal ribosomal protein uL24 family.</text>
</comment>
<dbReference type="InterPro" id="IPR057264">
    <property type="entry name" value="Ribosomal_uL24_C"/>
</dbReference>
<comment type="caution">
    <text evidence="8">The sequence shown here is derived from an EMBL/GenBank/DDBJ whole genome shotgun (WGS) entry which is preliminary data.</text>
</comment>
<evidence type="ECO:0000256" key="5">
    <source>
        <dbReference type="HAMAP-Rule" id="MF_01326"/>
    </source>
</evidence>
<keyword evidence="2 5" id="KW-0689">Ribosomal protein</keyword>
<dbReference type="PANTHER" id="PTHR12903">
    <property type="entry name" value="MITOCHONDRIAL RIBOSOMAL PROTEIN L24"/>
    <property type="match status" value="1"/>
</dbReference>
<reference evidence="8 9" key="1">
    <citation type="journal article" date="2016" name="Nat. Commun.">
        <title>Thousands of microbial genomes shed light on interconnected biogeochemical processes in an aquifer system.</title>
        <authorList>
            <person name="Anantharaman K."/>
            <person name="Brown C.T."/>
            <person name="Hug L.A."/>
            <person name="Sharon I."/>
            <person name="Castelle C.J."/>
            <person name="Probst A.J."/>
            <person name="Thomas B.C."/>
            <person name="Singh A."/>
            <person name="Wilkins M.J."/>
            <person name="Karaoz U."/>
            <person name="Brodie E.L."/>
            <person name="Williams K.H."/>
            <person name="Hubbard S.S."/>
            <person name="Banfield J.F."/>
        </authorList>
    </citation>
    <scope>NUCLEOTIDE SEQUENCE [LARGE SCALE GENOMIC DNA]</scope>
</reference>
<dbReference type="AlphaFoldDB" id="A0A1F6PBZ0"/>
<dbReference type="GO" id="GO:0005840">
    <property type="term" value="C:ribosome"/>
    <property type="evidence" value="ECO:0007669"/>
    <property type="project" value="UniProtKB-KW"/>
</dbReference>
<dbReference type="EMBL" id="MFRE01000023">
    <property type="protein sequence ID" value="OGH93676.1"/>
    <property type="molecule type" value="Genomic_DNA"/>
</dbReference>
<dbReference type="GO" id="GO:0006412">
    <property type="term" value="P:translation"/>
    <property type="evidence" value="ECO:0007669"/>
    <property type="project" value="UniProtKB-UniRule"/>
</dbReference>
<keyword evidence="5" id="KW-0694">RNA-binding</keyword>
<dbReference type="InterPro" id="IPR014722">
    <property type="entry name" value="Rib_uL2_dom2"/>
</dbReference>
<evidence type="ECO:0000256" key="3">
    <source>
        <dbReference type="ARBA" id="ARBA00023274"/>
    </source>
</evidence>
<comment type="function">
    <text evidence="5">One of the proteins that surrounds the polypeptide exit tunnel on the outside of the subunit.</text>
</comment>
<dbReference type="InterPro" id="IPR008991">
    <property type="entry name" value="Translation_prot_SH3-like_sf"/>
</dbReference>
<dbReference type="InterPro" id="IPR003256">
    <property type="entry name" value="Ribosomal_uL24"/>
</dbReference>
<protein>
    <recommendedName>
        <fullName evidence="4 5">Large ribosomal subunit protein uL24</fullName>
    </recommendedName>
</protein>
<evidence type="ECO:0000256" key="6">
    <source>
        <dbReference type="RuleBase" id="RU003477"/>
    </source>
</evidence>
<dbReference type="SMART" id="SM00739">
    <property type="entry name" value="KOW"/>
    <property type="match status" value="1"/>
</dbReference>